<evidence type="ECO:0000313" key="1">
    <source>
        <dbReference type="EMBL" id="KAJ8664310.1"/>
    </source>
</evidence>
<organism evidence="1 2">
    <name type="scientific">Eretmocerus hayati</name>
    <dbReference type="NCBI Taxonomy" id="131215"/>
    <lineage>
        <taxon>Eukaryota</taxon>
        <taxon>Metazoa</taxon>
        <taxon>Ecdysozoa</taxon>
        <taxon>Arthropoda</taxon>
        <taxon>Hexapoda</taxon>
        <taxon>Insecta</taxon>
        <taxon>Pterygota</taxon>
        <taxon>Neoptera</taxon>
        <taxon>Endopterygota</taxon>
        <taxon>Hymenoptera</taxon>
        <taxon>Apocrita</taxon>
        <taxon>Proctotrupomorpha</taxon>
        <taxon>Chalcidoidea</taxon>
        <taxon>Aphelinidae</taxon>
        <taxon>Aphelininae</taxon>
        <taxon>Eretmocerus</taxon>
    </lineage>
</organism>
<gene>
    <name evidence="1" type="ORF">QAD02_005972</name>
</gene>
<dbReference type="Proteomes" id="UP001239111">
    <property type="component" value="Chromosome 4"/>
</dbReference>
<proteinExistence type="predicted"/>
<accession>A0ACC2MZR8</accession>
<comment type="caution">
    <text evidence="1">The sequence shown here is derived from an EMBL/GenBank/DDBJ whole genome shotgun (WGS) entry which is preliminary data.</text>
</comment>
<evidence type="ECO:0000313" key="2">
    <source>
        <dbReference type="Proteomes" id="UP001239111"/>
    </source>
</evidence>
<sequence length="299" mass="33796">MTNIFQLIVFTIFCQLNIFSNANPLLGDAQKRLKTVQDDKFSYVALIVNKNSKATFERHHCTGVLISKRRVLTAAKCLEGQSLTDLQVTFGSTDLNSPNHKDFNIKSKFTYKDWIRMNGNEHKKSSSDIAVIKLTQDTGIESADLSYETNLQHPGSKVTVIGWGHALDDYTPRKPLIASLKIIKKEECVRKEVFAQFDSLFCAISVPKVVGVKGDYGAPVLDRTRKAVIGILVEKNPKPEVYCMDQINLVLRLSDFKEFINYAKSKSLSTHKPNESAEENAKRRRLDESSDFDPEFLED</sequence>
<name>A0ACC2MZR8_9HYME</name>
<dbReference type="EMBL" id="CM056744">
    <property type="protein sequence ID" value="KAJ8664310.1"/>
    <property type="molecule type" value="Genomic_DNA"/>
</dbReference>
<keyword evidence="2" id="KW-1185">Reference proteome</keyword>
<protein>
    <submittedName>
        <fullName evidence="1">Uncharacterized protein</fullName>
    </submittedName>
</protein>
<reference evidence="1" key="1">
    <citation type="submission" date="2023-04" db="EMBL/GenBank/DDBJ databases">
        <title>A chromosome-level genome assembly of the parasitoid wasp Eretmocerus hayati.</title>
        <authorList>
            <person name="Zhong Y."/>
            <person name="Liu S."/>
            <person name="Liu Y."/>
        </authorList>
    </citation>
    <scope>NUCLEOTIDE SEQUENCE</scope>
    <source>
        <strain evidence="1">ZJU_SS_LIU_2023</strain>
    </source>
</reference>